<proteinExistence type="predicted"/>
<keyword evidence="3" id="KW-1185">Reference proteome</keyword>
<feature type="chain" id="PRO_5046407070" description="Secreted protein" evidence="1">
    <location>
        <begin position="24"/>
        <end position="173"/>
    </location>
</feature>
<evidence type="ECO:0000256" key="1">
    <source>
        <dbReference type="SAM" id="SignalP"/>
    </source>
</evidence>
<dbReference type="EMBL" id="CP083439">
    <property type="protein sequence ID" value="UKF26010.1"/>
    <property type="molecule type" value="Genomic_DNA"/>
</dbReference>
<accession>A0ABY3T9W7</accession>
<evidence type="ECO:0000313" key="2">
    <source>
        <dbReference type="EMBL" id="UKF26010.1"/>
    </source>
</evidence>
<name>A0ABY3T9W7_9MICO</name>
<evidence type="ECO:0008006" key="4">
    <source>
        <dbReference type="Google" id="ProtNLM"/>
    </source>
</evidence>
<organism evidence="2 3">
    <name type="scientific">Clavibacter seminis</name>
    <dbReference type="NCBI Taxonomy" id="2860285"/>
    <lineage>
        <taxon>Bacteria</taxon>
        <taxon>Bacillati</taxon>
        <taxon>Actinomycetota</taxon>
        <taxon>Actinomycetes</taxon>
        <taxon>Micrococcales</taxon>
        <taxon>Microbacteriaceae</taxon>
        <taxon>Clavibacter</taxon>
    </lineage>
</organism>
<evidence type="ECO:0000313" key="3">
    <source>
        <dbReference type="Proteomes" id="UP001649473"/>
    </source>
</evidence>
<reference evidence="3" key="1">
    <citation type="submission" date="2024-08" db="EMBL/GenBank/DDBJ databases">
        <title>Description of the novel species Clavibacter lycopersicum isolated from tomato seeds.</title>
        <authorList>
            <person name="Arizala E.D."/>
            <person name="Dobhal S."/>
            <person name="Alvarez A."/>
            <person name="Arif M."/>
        </authorList>
    </citation>
    <scope>NUCLEOTIDE SEQUENCE [LARGE SCALE GENOMIC DNA]</scope>
    <source>
        <strain evidence="3">A6099</strain>
    </source>
</reference>
<sequence>MNRKRALLTACGLGAVFAISALATTAMTATPRTDPSRESSQLDFFTDSQVDTAWTQAVSAFPNPLPPGQAFPATAPSFFHPDDGKVHSYHVDLPAQFVARYWRCAWLKISLHPPESDAGTGVGEADLQLRAEQWEKIPQVARNMDVRAYIHDMETYAETVGKSEAAVEFESEC</sequence>
<dbReference type="RefSeq" id="WP_147362340.1">
    <property type="nucleotide sequence ID" value="NZ_CP083439.1"/>
</dbReference>
<dbReference type="Proteomes" id="UP001649473">
    <property type="component" value="Chromosome"/>
</dbReference>
<feature type="signal peptide" evidence="1">
    <location>
        <begin position="1"/>
        <end position="23"/>
    </location>
</feature>
<gene>
    <name evidence="2" type="ORF">KYT88_04735</name>
</gene>
<keyword evidence="1" id="KW-0732">Signal</keyword>
<protein>
    <recommendedName>
        <fullName evidence="4">Secreted protein</fullName>
    </recommendedName>
</protein>